<comment type="caution">
    <text evidence="2">The sequence shown here is derived from an EMBL/GenBank/DDBJ whole genome shotgun (WGS) entry which is preliminary data.</text>
</comment>
<feature type="region of interest" description="Disordered" evidence="1">
    <location>
        <begin position="1"/>
        <end position="23"/>
    </location>
</feature>
<proteinExistence type="predicted"/>
<evidence type="ECO:0000313" key="2">
    <source>
        <dbReference type="EMBL" id="THC93675.1"/>
    </source>
</evidence>
<dbReference type="Proteomes" id="UP000308092">
    <property type="component" value="Unassembled WGS sequence"/>
</dbReference>
<dbReference type="AlphaFoldDB" id="A0A4S3JEY6"/>
<dbReference type="EMBL" id="SOSA01000251">
    <property type="protein sequence ID" value="THC93675.1"/>
    <property type="molecule type" value="Genomic_DNA"/>
</dbReference>
<keyword evidence="3" id="KW-1185">Reference proteome</keyword>
<feature type="compositionally biased region" description="Polar residues" evidence="1">
    <location>
        <begin position="1"/>
        <end position="10"/>
    </location>
</feature>
<evidence type="ECO:0000256" key="1">
    <source>
        <dbReference type="SAM" id="MobiDB-lite"/>
    </source>
</evidence>
<evidence type="ECO:0000313" key="3">
    <source>
        <dbReference type="Proteomes" id="UP000308092"/>
    </source>
</evidence>
<gene>
    <name evidence="2" type="ORF">EYZ11_006851</name>
</gene>
<name>A0A4S3JEY6_9EURO</name>
<reference evidence="2 3" key="1">
    <citation type="submission" date="2019-03" db="EMBL/GenBank/DDBJ databases">
        <title>The genome sequence of a newly discovered highly antifungal drug resistant Aspergillus species, Aspergillus tanneri NIH 1004.</title>
        <authorList>
            <person name="Mounaud S."/>
            <person name="Singh I."/>
            <person name="Joardar V."/>
            <person name="Pakala S."/>
            <person name="Pakala S."/>
            <person name="Venepally P."/>
            <person name="Hoover J."/>
            <person name="Nierman W."/>
            <person name="Chung J."/>
            <person name="Losada L."/>
        </authorList>
    </citation>
    <scope>NUCLEOTIDE SEQUENCE [LARGE SCALE GENOMIC DNA]</scope>
    <source>
        <strain evidence="2 3">NIH1004</strain>
    </source>
</reference>
<sequence length="23" mass="2759">MLHELLQTSWPELMTEDQNKDSL</sequence>
<dbReference type="VEuPathDB" id="FungiDB:EYZ11_006851"/>
<organism evidence="2 3">
    <name type="scientific">Aspergillus tanneri</name>
    <dbReference type="NCBI Taxonomy" id="1220188"/>
    <lineage>
        <taxon>Eukaryota</taxon>
        <taxon>Fungi</taxon>
        <taxon>Dikarya</taxon>
        <taxon>Ascomycota</taxon>
        <taxon>Pezizomycotina</taxon>
        <taxon>Eurotiomycetes</taxon>
        <taxon>Eurotiomycetidae</taxon>
        <taxon>Eurotiales</taxon>
        <taxon>Aspergillaceae</taxon>
        <taxon>Aspergillus</taxon>
        <taxon>Aspergillus subgen. Circumdati</taxon>
    </lineage>
</organism>
<protein>
    <submittedName>
        <fullName evidence="2">Uncharacterized protein</fullName>
    </submittedName>
</protein>
<accession>A0A4S3JEY6</accession>